<evidence type="ECO:0000256" key="4">
    <source>
        <dbReference type="ARBA" id="ARBA00012780"/>
    </source>
</evidence>
<dbReference type="Pfam" id="PF07983">
    <property type="entry name" value="X8"/>
    <property type="match status" value="1"/>
</dbReference>
<evidence type="ECO:0000256" key="14">
    <source>
        <dbReference type="SAM" id="SignalP"/>
    </source>
</evidence>
<dbReference type="PANTHER" id="PTHR32227">
    <property type="entry name" value="GLUCAN ENDO-1,3-BETA-GLUCOSIDASE BG1-RELATED-RELATED"/>
    <property type="match status" value="1"/>
</dbReference>
<evidence type="ECO:0000256" key="8">
    <source>
        <dbReference type="ARBA" id="ARBA00022821"/>
    </source>
</evidence>
<evidence type="ECO:0000256" key="1">
    <source>
        <dbReference type="ARBA" id="ARBA00000382"/>
    </source>
</evidence>
<keyword evidence="5" id="KW-0336">GPI-anchor</keyword>
<dbReference type="GO" id="GO:0098552">
    <property type="term" value="C:side of membrane"/>
    <property type="evidence" value="ECO:0007669"/>
    <property type="project" value="UniProtKB-KW"/>
</dbReference>
<dbReference type="Gene3D" id="3.20.20.80">
    <property type="entry name" value="Glycosidases"/>
    <property type="match status" value="1"/>
</dbReference>
<dbReference type="Pfam" id="PF00332">
    <property type="entry name" value="Glyco_hydro_17"/>
    <property type="match status" value="1"/>
</dbReference>
<dbReference type="InterPro" id="IPR044965">
    <property type="entry name" value="Glyco_hydro_17_plant"/>
</dbReference>
<keyword evidence="5" id="KW-0325">Glycoprotein</keyword>
<dbReference type="GO" id="GO:0005886">
    <property type="term" value="C:plasma membrane"/>
    <property type="evidence" value="ECO:0007669"/>
    <property type="project" value="UniProtKB-SubCell"/>
</dbReference>
<evidence type="ECO:0000313" key="16">
    <source>
        <dbReference type="EMBL" id="KVI04901.1"/>
    </source>
</evidence>
<feature type="domain" description="X8" evidence="15">
    <location>
        <begin position="366"/>
        <end position="450"/>
    </location>
</feature>
<dbReference type="SUPFAM" id="SSF51445">
    <property type="entry name" value="(Trans)glycosidases"/>
    <property type="match status" value="1"/>
</dbReference>
<dbReference type="InterPro" id="IPR000490">
    <property type="entry name" value="Glyco_hydro_17"/>
</dbReference>
<dbReference type="OMA" id="PANADYC"/>
<evidence type="ECO:0000256" key="2">
    <source>
        <dbReference type="ARBA" id="ARBA00004609"/>
    </source>
</evidence>
<dbReference type="FunFam" id="3.20.20.80:FF:000002">
    <property type="entry name" value="Glucan endo-1,3-beta-glucosidase 3"/>
    <property type="match status" value="1"/>
</dbReference>
<keyword evidence="7 12" id="KW-0378">Hydrolase</keyword>
<dbReference type="Gramene" id="KVI04901">
    <property type="protein sequence ID" value="KVI04901"/>
    <property type="gene ID" value="Ccrd_016768"/>
</dbReference>
<evidence type="ECO:0000256" key="9">
    <source>
        <dbReference type="ARBA" id="ARBA00023157"/>
    </source>
</evidence>
<dbReference type="FunFam" id="1.20.58.1040:FF:000003">
    <property type="entry name" value="glucan endo-1,3-beta-glucosidase 7"/>
    <property type="match status" value="1"/>
</dbReference>
<evidence type="ECO:0000256" key="6">
    <source>
        <dbReference type="ARBA" id="ARBA00022729"/>
    </source>
</evidence>
<keyword evidence="5" id="KW-0472">Membrane</keyword>
<feature type="chain" id="PRO_5007119505" description="glucan endo-1,3-beta-D-glucosidase" evidence="14">
    <location>
        <begin position="24"/>
        <end position="559"/>
    </location>
</feature>
<dbReference type="PROSITE" id="PS00587">
    <property type="entry name" value="GLYCOSYL_HYDROL_F17"/>
    <property type="match status" value="1"/>
</dbReference>
<dbReference type="GO" id="GO:0005975">
    <property type="term" value="P:carbohydrate metabolic process"/>
    <property type="evidence" value="ECO:0007669"/>
    <property type="project" value="InterPro"/>
</dbReference>
<keyword evidence="8" id="KW-0611">Plant defense</keyword>
<comment type="caution">
    <text evidence="16">The sequence shown here is derived from an EMBL/GenBank/DDBJ whole genome shotgun (WGS) entry which is preliminary data.</text>
</comment>
<dbReference type="GO" id="GO:0006952">
    <property type="term" value="P:defense response"/>
    <property type="evidence" value="ECO:0007669"/>
    <property type="project" value="UniProtKB-KW"/>
</dbReference>
<evidence type="ECO:0000256" key="5">
    <source>
        <dbReference type="ARBA" id="ARBA00022622"/>
    </source>
</evidence>
<keyword evidence="5" id="KW-0449">Lipoprotein</keyword>
<feature type="signal peptide" evidence="14">
    <location>
        <begin position="1"/>
        <end position="23"/>
    </location>
</feature>
<keyword evidence="10 12" id="KW-0326">Glycosidase</keyword>
<keyword evidence="17" id="KW-1185">Reference proteome</keyword>
<dbReference type="Gene3D" id="1.20.58.1040">
    <property type="match status" value="1"/>
</dbReference>
<evidence type="ECO:0000259" key="15">
    <source>
        <dbReference type="SMART" id="SM00768"/>
    </source>
</evidence>
<comment type="subcellular location">
    <subcellularLocation>
        <location evidence="2">Cell membrane</location>
        <topology evidence="2">Lipid-anchor</topology>
        <topology evidence="2">GPI-anchor</topology>
    </subcellularLocation>
</comment>
<dbReference type="InterPro" id="IPR017853">
    <property type="entry name" value="GH"/>
</dbReference>
<evidence type="ECO:0000256" key="10">
    <source>
        <dbReference type="ARBA" id="ARBA00023295"/>
    </source>
</evidence>
<dbReference type="SMART" id="SM00768">
    <property type="entry name" value="X8"/>
    <property type="match status" value="1"/>
</dbReference>
<comment type="catalytic activity">
    <reaction evidence="1">
        <text>Hydrolysis of (1-&gt;3)-beta-D-glucosidic linkages in (1-&gt;3)-beta-D-glucans.</text>
        <dbReference type="EC" id="3.2.1.39"/>
    </reaction>
</comment>
<dbReference type="InterPro" id="IPR012946">
    <property type="entry name" value="X8"/>
</dbReference>
<evidence type="ECO:0000313" key="17">
    <source>
        <dbReference type="Proteomes" id="UP000243975"/>
    </source>
</evidence>
<evidence type="ECO:0000256" key="7">
    <source>
        <dbReference type="ARBA" id="ARBA00022801"/>
    </source>
</evidence>
<dbReference type="AlphaFoldDB" id="A0A103Y9B0"/>
<evidence type="ECO:0000256" key="13">
    <source>
        <dbReference type="SAM" id="MobiDB-lite"/>
    </source>
</evidence>
<evidence type="ECO:0000256" key="11">
    <source>
        <dbReference type="RuleBase" id="RU004335"/>
    </source>
</evidence>
<dbReference type="Proteomes" id="UP000243975">
    <property type="component" value="Unassembled WGS sequence"/>
</dbReference>
<organism evidence="16 17">
    <name type="scientific">Cynara cardunculus var. scolymus</name>
    <name type="common">Globe artichoke</name>
    <name type="synonym">Cynara scolymus</name>
    <dbReference type="NCBI Taxonomy" id="59895"/>
    <lineage>
        <taxon>Eukaryota</taxon>
        <taxon>Viridiplantae</taxon>
        <taxon>Streptophyta</taxon>
        <taxon>Embryophyta</taxon>
        <taxon>Tracheophyta</taxon>
        <taxon>Spermatophyta</taxon>
        <taxon>Magnoliopsida</taxon>
        <taxon>eudicotyledons</taxon>
        <taxon>Gunneridae</taxon>
        <taxon>Pentapetalae</taxon>
        <taxon>asterids</taxon>
        <taxon>campanulids</taxon>
        <taxon>Asterales</taxon>
        <taxon>Asteraceae</taxon>
        <taxon>Carduoideae</taxon>
        <taxon>Cardueae</taxon>
        <taxon>Carduinae</taxon>
        <taxon>Cynara</taxon>
    </lineage>
</organism>
<proteinExistence type="inferred from homology"/>
<reference evidence="16 17" key="1">
    <citation type="journal article" date="2016" name="Sci. Rep.">
        <title>The genome sequence of the outbreeding globe artichoke constructed de novo incorporating a phase-aware low-pass sequencing strategy of F1 progeny.</title>
        <authorList>
            <person name="Scaglione D."/>
            <person name="Reyes-Chin-Wo S."/>
            <person name="Acquadro A."/>
            <person name="Froenicke L."/>
            <person name="Portis E."/>
            <person name="Beitel C."/>
            <person name="Tirone M."/>
            <person name="Mauro R."/>
            <person name="Lo Monaco A."/>
            <person name="Mauromicale G."/>
            <person name="Faccioli P."/>
            <person name="Cattivelli L."/>
            <person name="Rieseberg L."/>
            <person name="Michelmore R."/>
            <person name="Lanteri S."/>
        </authorList>
    </citation>
    <scope>NUCLEOTIDE SEQUENCE [LARGE SCALE GENOMIC DNA]</scope>
    <source>
        <strain evidence="16">2C</strain>
    </source>
</reference>
<dbReference type="EMBL" id="LEKV01001900">
    <property type="protein sequence ID" value="KVI04901.1"/>
    <property type="molecule type" value="Genomic_DNA"/>
</dbReference>
<dbReference type="GO" id="GO:0042973">
    <property type="term" value="F:glucan endo-1,3-beta-D-glucosidase activity"/>
    <property type="evidence" value="ECO:0007669"/>
    <property type="project" value="UniProtKB-EC"/>
</dbReference>
<comment type="similarity">
    <text evidence="3 11">Belongs to the glycosyl hydrolase 17 family.</text>
</comment>
<dbReference type="EC" id="3.2.1.39" evidence="4"/>
<keyword evidence="9" id="KW-1015">Disulfide bond</keyword>
<evidence type="ECO:0000256" key="3">
    <source>
        <dbReference type="ARBA" id="ARBA00008773"/>
    </source>
</evidence>
<sequence>MELSKIPLFFFFFLLRLLSAVHSIGVNYGTLGDNLPPPSQVAQFLKSSTVIDRIKIFDVNPDIIKAFANTGILVSVTVPNGDIPSLTNPRNALRWVDANIKPYYPATKFHYICVGTEVLHWGPQNLVDNLVPAMRVLHAALIKSGINDVKISSPHSLGILLESNPPSNASFRPGWDVGNLAPMLQFLRKTKSGFMVNPYTYFGYSPANADYCLFKPNAGLFDKATGKRYTNQFDQLMDAVYVSMKKLGYPDVEIIVAETGWPSGGDPQNTHANPANAAAYNAGLIKKVSSGVGTPLMPGRKFETYIFSLFNENLKGPSLDEKNFGLFRPDFTQVYNIGIFRGSQHAPTGSTPKPAPAAPVAAQGKKWCVPKPDATNAALQSNIDYVCSSGADCHPIQAGGACFEPNNVRAHAAFVMNSFYQTNGRNDFNCDFAHTGAITNIDPRTTRGSSNPTTNGTGHSTFRPRPNPSALARLVGVAISGTKSLILRLLSQILPINELSMRSTSFPRAEIVKDSPEGIGEKDDLVWVVGSTVMVGHQSGVQPLIVKMQRMRSNQQEEK</sequence>
<accession>A0A103Y9B0</accession>
<feature type="non-terminal residue" evidence="16">
    <location>
        <position position="559"/>
    </location>
</feature>
<gene>
    <name evidence="16" type="ORF">Ccrd_016768</name>
</gene>
<evidence type="ECO:0000256" key="12">
    <source>
        <dbReference type="RuleBase" id="RU004336"/>
    </source>
</evidence>
<protein>
    <recommendedName>
        <fullName evidence="4">glucan endo-1,3-beta-D-glucosidase</fullName>
        <ecNumber evidence="4">3.2.1.39</ecNumber>
    </recommendedName>
</protein>
<dbReference type="STRING" id="59895.A0A103Y9B0"/>
<keyword evidence="6 14" id="KW-0732">Signal</keyword>
<feature type="compositionally biased region" description="Polar residues" evidence="13">
    <location>
        <begin position="442"/>
        <end position="460"/>
    </location>
</feature>
<name>A0A103Y9B0_CYNCS</name>
<feature type="region of interest" description="Disordered" evidence="13">
    <location>
        <begin position="441"/>
        <end position="467"/>
    </location>
</feature>